<keyword evidence="2" id="KW-1185">Reference proteome</keyword>
<name>A0ACC3DQE5_9PEZI</name>
<sequence length="105" mass="11521">MSFTESDALASPTPPAQPTPLISLATSAIPEPQKQKTESRARPNLHASSPDTLNTAFDKYLQSYGGWAGRSTRSPRGRRSLTLQVDDVKDLSFWEDCEVLGTRDV</sequence>
<dbReference type="Proteomes" id="UP001186974">
    <property type="component" value="Unassembled WGS sequence"/>
</dbReference>
<dbReference type="EMBL" id="JAWDJW010001630">
    <property type="protein sequence ID" value="KAK3078762.1"/>
    <property type="molecule type" value="Genomic_DNA"/>
</dbReference>
<comment type="caution">
    <text evidence="1">The sequence shown here is derived from an EMBL/GenBank/DDBJ whole genome shotgun (WGS) entry which is preliminary data.</text>
</comment>
<accession>A0ACC3DQE5</accession>
<evidence type="ECO:0000313" key="1">
    <source>
        <dbReference type="EMBL" id="KAK3078762.1"/>
    </source>
</evidence>
<reference evidence="1" key="1">
    <citation type="submission" date="2024-09" db="EMBL/GenBank/DDBJ databases">
        <title>Black Yeasts Isolated from many extreme environments.</title>
        <authorList>
            <person name="Coleine C."/>
            <person name="Stajich J.E."/>
            <person name="Selbmann L."/>
        </authorList>
    </citation>
    <scope>NUCLEOTIDE SEQUENCE</scope>
    <source>
        <strain evidence="1">CCFEE 5737</strain>
    </source>
</reference>
<gene>
    <name evidence="1" type="ORF">LTS18_006676</name>
</gene>
<protein>
    <submittedName>
        <fullName evidence="1">Uncharacterized protein</fullName>
    </submittedName>
</protein>
<evidence type="ECO:0000313" key="2">
    <source>
        <dbReference type="Proteomes" id="UP001186974"/>
    </source>
</evidence>
<feature type="non-terminal residue" evidence="1">
    <location>
        <position position="105"/>
    </location>
</feature>
<organism evidence="1 2">
    <name type="scientific">Coniosporium uncinatum</name>
    <dbReference type="NCBI Taxonomy" id="93489"/>
    <lineage>
        <taxon>Eukaryota</taxon>
        <taxon>Fungi</taxon>
        <taxon>Dikarya</taxon>
        <taxon>Ascomycota</taxon>
        <taxon>Pezizomycotina</taxon>
        <taxon>Dothideomycetes</taxon>
        <taxon>Dothideomycetes incertae sedis</taxon>
        <taxon>Coniosporium</taxon>
    </lineage>
</organism>
<proteinExistence type="predicted"/>